<protein>
    <submittedName>
        <fullName evidence="1">Uncharacterized protein</fullName>
    </submittedName>
</protein>
<reference evidence="2" key="2">
    <citation type="submission" date="2009-11" db="EMBL/GenBank/DDBJ databases">
        <title>The Genome Sequence of Allomyces macrogynus strain ATCC 38327.</title>
        <authorList>
            <consortium name="The Broad Institute Genome Sequencing Platform"/>
            <person name="Russ C."/>
            <person name="Cuomo C."/>
            <person name="Shea T."/>
            <person name="Young S.K."/>
            <person name="Zeng Q."/>
            <person name="Koehrsen M."/>
            <person name="Haas B."/>
            <person name="Borodovsky M."/>
            <person name="Guigo R."/>
            <person name="Alvarado L."/>
            <person name="Berlin A."/>
            <person name="Borenstein D."/>
            <person name="Chen Z."/>
            <person name="Engels R."/>
            <person name="Freedman E."/>
            <person name="Gellesch M."/>
            <person name="Goldberg J."/>
            <person name="Griggs A."/>
            <person name="Gujja S."/>
            <person name="Heiman D."/>
            <person name="Hepburn T."/>
            <person name="Howarth C."/>
            <person name="Jen D."/>
            <person name="Larson L."/>
            <person name="Lewis B."/>
            <person name="Mehta T."/>
            <person name="Park D."/>
            <person name="Pearson M."/>
            <person name="Roberts A."/>
            <person name="Saif S."/>
            <person name="Shenoy N."/>
            <person name="Sisk P."/>
            <person name="Stolte C."/>
            <person name="Sykes S."/>
            <person name="Walk T."/>
            <person name="White J."/>
            <person name="Yandava C."/>
            <person name="Burger G."/>
            <person name="Gray M.W."/>
            <person name="Holland P.W.H."/>
            <person name="King N."/>
            <person name="Lang F.B.F."/>
            <person name="Roger A.J."/>
            <person name="Ruiz-Trillo I."/>
            <person name="Lander E."/>
            <person name="Nusbaum C."/>
        </authorList>
    </citation>
    <scope>NUCLEOTIDE SEQUENCE [LARGE SCALE GENOMIC DNA]</scope>
    <source>
        <strain evidence="2">ATCC 38327</strain>
    </source>
</reference>
<evidence type="ECO:0000313" key="2">
    <source>
        <dbReference type="Proteomes" id="UP000054350"/>
    </source>
</evidence>
<evidence type="ECO:0000313" key="1">
    <source>
        <dbReference type="EMBL" id="KNE62713.1"/>
    </source>
</evidence>
<organism evidence="1 2">
    <name type="scientific">Allomyces macrogynus (strain ATCC 38327)</name>
    <name type="common">Allomyces javanicus var. macrogynus</name>
    <dbReference type="NCBI Taxonomy" id="578462"/>
    <lineage>
        <taxon>Eukaryota</taxon>
        <taxon>Fungi</taxon>
        <taxon>Fungi incertae sedis</taxon>
        <taxon>Blastocladiomycota</taxon>
        <taxon>Blastocladiomycetes</taxon>
        <taxon>Blastocladiales</taxon>
        <taxon>Blastocladiaceae</taxon>
        <taxon>Allomyces</taxon>
    </lineage>
</organism>
<dbReference type="AlphaFoldDB" id="A0A0L0SJP8"/>
<dbReference type="OrthoDB" id="10288284at2759"/>
<sequence length="66" mass="7508">MAKYRIDAFPAVRVTRGLLVGIRFDNDQVVIDNSMTLEEAFKMYRNANNLMMYGIKVDDATVGNAY</sequence>
<dbReference type="Proteomes" id="UP000054350">
    <property type="component" value="Unassembled WGS sequence"/>
</dbReference>
<proteinExistence type="predicted"/>
<dbReference type="VEuPathDB" id="FungiDB:AMAG_07901"/>
<accession>A0A0L0SJP8</accession>
<name>A0A0L0SJP8_ALLM3</name>
<keyword evidence="2" id="KW-1185">Reference proteome</keyword>
<reference evidence="1 2" key="1">
    <citation type="submission" date="2009-11" db="EMBL/GenBank/DDBJ databases">
        <title>Annotation of Allomyces macrogynus ATCC 38327.</title>
        <authorList>
            <consortium name="The Broad Institute Genome Sequencing Platform"/>
            <person name="Russ C."/>
            <person name="Cuomo C."/>
            <person name="Burger G."/>
            <person name="Gray M.W."/>
            <person name="Holland P.W.H."/>
            <person name="King N."/>
            <person name="Lang F.B.F."/>
            <person name="Roger A.J."/>
            <person name="Ruiz-Trillo I."/>
            <person name="Young S.K."/>
            <person name="Zeng Q."/>
            <person name="Gargeya S."/>
            <person name="Fitzgerald M."/>
            <person name="Haas B."/>
            <person name="Abouelleil A."/>
            <person name="Alvarado L."/>
            <person name="Arachchi H.M."/>
            <person name="Berlin A."/>
            <person name="Chapman S.B."/>
            <person name="Gearin G."/>
            <person name="Goldberg J."/>
            <person name="Griggs A."/>
            <person name="Gujja S."/>
            <person name="Hansen M."/>
            <person name="Heiman D."/>
            <person name="Howarth C."/>
            <person name="Larimer J."/>
            <person name="Lui A."/>
            <person name="MacDonald P.J.P."/>
            <person name="McCowen C."/>
            <person name="Montmayeur A."/>
            <person name="Murphy C."/>
            <person name="Neiman D."/>
            <person name="Pearson M."/>
            <person name="Priest M."/>
            <person name="Roberts A."/>
            <person name="Saif S."/>
            <person name="Shea T."/>
            <person name="Sisk P."/>
            <person name="Stolte C."/>
            <person name="Sykes S."/>
            <person name="Wortman J."/>
            <person name="Nusbaum C."/>
            <person name="Birren B."/>
        </authorList>
    </citation>
    <scope>NUCLEOTIDE SEQUENCE [LARGE SCALE GENOMIC DNA]</scope>
    <source>
        <strain evidence="1 2">ATCC 38327</strain>
    </source>
</reference>
<gene>
    <name evidence="1" type="ORF">AMAG_07901</name>
</gene>
<dbReference type="EMBL" id="GG745340">
    <property type="protein sequence ID" value="KNE62713.1"/>
    <property type="molecule type" value="Genomic_DNA"/>
</dbReference>